<dbReference type="PROSITE" id="PS51975">
    <property type="entry name" value="RNASE_H_2"/>
    <property type="match status" value="1"/>
</dbReference>
<dbReference type="RefSeq" id="WP_119541212.1">
    <property type="nucleotide sequence ID" value="NZ_QYRN01000009.1"/>
</dbReference>
<evidence type="ECO:0000259" key="18">
    <source>
        <dbReference type="PROSITE" id="PS51975"/>
    </source>
</evidence>
<evidence type="ECO:0000256" key="3">
    <source>
        <dbReference type="ARBA" id="ARBA00004065"/>
    </source>
</evidence>
<gene>
    <name evidence="14" type="primary">rnhB</name>
    <name evidence="19" type="ORF">D3218_16725</name>
</gene>
<evidence type="ECO:0000256" key="12">
    <source>
        <dbReference type="ARBA" id="ARBA00022801"/>
    </source>
</evidence>
<proteinExistence type="inferred from homology"/>
<evidence type="ECO:0000256" key="13">
    <source>
        <dbReference type="ARBA" id="ARBA00023211"/>
    </source>
</evidence>
<dbReference type="EC" id="3.1.26.4" evidence="6 14"/>
<dbReference type="CDD" id="cd07182">
    <property type="entry name" value="RNase_HII_bacteria_HII_like"/>
    <property type="match status" value="1"/>
</dbReference>
<dbReference type="Gene3D" id="3.30.420.10">
    <property type="entry name" value="Ribonuclease H-like superfamily/Ribonuclease H"/>
    <property type="match status" value="1"/>
</dbReference>
<dbReference type="GO" id="GO:0006298">
    <property type="term" value="P:mismatch repair"/>
    <property type="evidence" value="ECO:0007669"/>
    <property type="project" value="TreeGrafter"/>
</dbReference>
<dbReference type="GO" id="GO:0043137">
    <property type="term" value="P:DNA replication, removal of RNA primer"/>
    <property type="evidence" value="ECO:0007669"/>
    <property type="project" value="TreeGrafter"/>
</dbReference>
<dbReference type="AlphaFoldDB" id="A0A3A1WHY5"/>
<protein>
    <recommendedName>
        <fullName evidence="7 14">Ribonuclease HII</fullName>
        <shortName evidence="14">RNase HII</shortName>
        <ecNumber evidence="6 14">3.1.26.4</ecNumber>
    </recommendedName>
</protein>
<feature type="region of interest" description="Disordered" evidence="17">
    <location>
        <begin position="1"/>
        <end position="23"/>
    </location>
</feature>
<feature type="binding site" evidence="14 15">
    <location>
        <position position="144"/>
    </location>
    <ligand>
        <name>a divalent metal cation</name>
        <dbReference type="ChEBI" id="CHEBI:60240"/>
    </ligand>
</feature>
<dbReference type="OrthoDB" id="9803420at2"/>
<accession>A0A3A1WHY5</accession>
<keyword evidence="20" id="KW-1185">Reference proteome</keyword>
<dbReference type="Pfam" id="PF01351">
    <property type="entry name" value="RNase_HII"/>
    <property type="match status" value="1"/>
</dbReference>
<dbReference type="InterPro" id="IPR024567">
    <property type="entry name" value="RNase_HII/HIII_dom"/>
</dbReference>
<evidence type="ECO:0000256" key="8">
    <source>
        <dbReference type="ARBA" id="ARBA00022490"/>
    </source>
</evidence>
<keyword evidence="13 14" id="KW-0464">Manganese</keyword>
<evidence type="ECO:0000256" key="15">
    <source>
        <dbReference type="PROSITE-ProRule" id="PRU01319"/>
    </source>
</evidence>
<evidence type="ECO:0000256" key="9">
    <source>
        <dbReference type="ARBA" id="ARBA00022722"/>
    </source>
</evidence>
<evidence type="ECO:0000256" key="14">
    <source>
        <dbReference type="HAMAP-Rule" id="MF_00052"/>
    </source>
</evidence>
<name>A0A3A1WHY5_9HYPH</name>
<dbReference type="GO" id="GO:0005737">
    <property type="term" value="C:cytoplasm"/>
    <property type="evidence" value="ECO:0007669"/>
    <property type="project" value="UniProtKB-SubCell"/>
</dbReference>
<dbReference type="Proteomes" id="UP000265750">
    <property type="component" value="Unassembled WGS sequence"/>
</dbReference>
<dbReference type="SUPFAM" id="SSF53098">
    <property type="entry name" value="Ribonuclease H-like"/>
    <property type="match status" value="1"/>
</dbReference>
<comment type="caution">
    <text evidence="19">The sequence shown here is derived from an EMBL/GenBank/DDBJ whole genome shotgun (WGS) entry which is preliminary data.</text>
</comment>
<dbReference type="GO" id="GO:0032299">
    <property type="term" value="C:ribonuclease H2 complex"/>
    <property type="evidence" value="ECO:0007669"/>
    <property type="project" value="TreeGrafter"/>
</dbReference>
<evidence type="ECO:0000256" key="6">
    <source>
        <dbReference type="ARBA" id="ARBA00012180"/>
    </source>
</evidence>
<feature type="binding site" evidence="14 15">
    <location>
        <position position="54"/>
    </location>
    <ligand>
        <name>a divalent metal cation</name>
        <dbReference type="ChEBI" id="CHEBI:60240"/>
    </ligand>
</feature>
<evidence type="ECO:0000256" key="17">
    <source>
        <dbReference type="SAM" id="MobiDB-lite"/>
    </source>
</evidence>
<dbReference type="EMBL" id="QYRN01000009">
    <property type="protein sequence ID" value="RIX98822.1"/>
    <property type="molecule type" value="Genomic_DNA"/>
</dbReference>
<evidence type="ECO:0000313" key="19">
    <source>
        <dbReference type="EMBL" id="RIX98822.1"/>
    </source>
</evidence>
<comment type="cofactor">
    <cofactor evidence="2">
        <name>Mg(2+)</name>
        <dbReference type="ChEBI" id="CHEBI:18420"/>
    </cofactor>
</comment>
<evidence type="ECO:0000313" key="20">
    <source>
        <dbReference type="Proteomes" id="UP000265750"/>
    </source>
</evidence>
<dbReference type="GO" id="GO:0030145">
    <property type="term" value="F:manganese ion binding"/>
    <property type="evidence" value="ECO:0007669"/>
    <property type="project" value="UniProtKB-UniRule"/>
</dbReference>
<reference evidence="20" key="1">
    <citation type="submission" date="2018-09" db="EMBL/GenBank/DDBJ databases">
        <authorList>
            <person name="Tuo L."/>
        </authorList>
    </citation>
    <scope>NUCLEOTIDE SEQUENCE [LARGE SCALE GENOMIC DNA]</scope>
    <source>
        <strain evidence="20">M2BS4Y-1</strain>
    </source>
</reference>
<feature type="binding site" evidence="14 15">
    <location>
        <position position="53"/>
    </location>
    <ligand>
        <name>a divalent metal cation</name>
        <dbReference type="ChEBI" id="CHEBI:60240"/>
    </ligand>
</feature>
<dbReference type="PANTHER" id="PTHR10954:SF18">
    <property type="entry name" value="RIBONUCLEASE HII"/>
    <property type="match status" value="1"/>
</dbReference>
<dbReference type="NCBIfam" id="NF000595">
    <property type="entry name" value="PRK00015.1-3"/>
    <property type="match status" value="1"/>
</dbReference>
<keyword evidence="10 14" id="KW-0479">Metal-binding</keyword>
<dbReference type="InterPro" id="IPR036397">
    <property type="entry name" value="RNaseH_sf"/>
</dbReference>
<keyword evidence="11 14" id="KW-0255">Endonuclease</keyword>
<dbReference type="HAMAP" id="MF_00052_B">
    <property type="entry name" value="RNase_HII_B"/>
    <property type="match status" value="1"/>
</dbReference>
<sequence>MRKGRRTMTRHVSDPSLPFPPTTVLARSDALAPDDALERELRAGGAERVAGVDEAGRGPLAGPVVAAAVILDPSRVPSGLNDSKKLRAVERERLFHEILATALVGIGTAGAVEIDRVNIRQATLNAMRRALGGLALPASHALIDGRDVPPRLACPATAVIGGDARSLSIAAASIVAKVTRDRMMAHVGAAHPGYGFDRHMGYGTAAHLAAIEADGPCPHHRRSFAPIAARLRRGA</sequence>
<comment type="cofactor">
    <cofactor evidence="14 15">
        <name>Mn(2+)</name>
        <dbReference type="ChEBI" id="CHEBI:29035"/>
    </cofactor>
    <cofactor evidence="14 15">
        <name>Mg(2+)</name>
        <dbReference type="ChEBI" id="CHEBI:18420"/>
    </cofactor>
    <text evidence="14 15">Manganese or magnesium. Binds 1 divalent metal ion per monomer in the absence of substrate. May bind a second metal ion after substrate binding.</text>
</comment>
<keyword evidence="8 14" id="KW-0963">Cytoplasm</keyword>
<organism evidence="19 20">
    <name type="scientific">Aureimonas flava</name>
    <dbReference type="NCBI Taxonomy" id="2320271"/>
    <lineage>
        <taxon>Bacteria</taxon>
        <taxon>Pseudomonadati</taxon>
        <taxon>Pseudomonadota</taxon>
        <taxon>Alphaproteobacteria</taxon>
        <taxon>Hyphomicrobiales</taxon>
        <taxon>Aurantimonadaceae</taxon>
        <taxon>Aureimonas</taxon>
    </lineage>
</organism>
<dbReference type="GO" id="GO:0004523">
    <property type="term" value="F:RNA-DNA hybrid ribonuclease activity"/>
    <property type="evidence" value="ECO:0007669"/>
    <property type="project" value="UniProtKB-UniRule"/>
</dbReference>
<comment type="function">
    <text evidence="3 14 16">Endonuclease that specifically degrades the RNA of RNA-DNA hybrids.</text>
</comment>
<evidence type="ECO:0000256" key="1">
    <source>
        <dbReference type="ARBA" id="ARBA00000077"/>
    </source>
</evidence>
<dbReference type="InterPro" id="IPR012337">
    <property type="entry name" value="RNaseH-like_sf"/>
</dbReference>
<dbReference type="GO" id="GO:0003723">
    <property type="term" value="F:RNA binding"/>
    <property type="evidence" value="ECO:0007669"/>
    <property type="project" value="UniProtKB-UniRule"/>
</dbReference>
<evidence type="ECO:0000256" key="16">
    <source>
        <dbReference type="RuleBase" id="RU003515"/>
    </source>
</evidence>
<keyword evidence="9 14" id="KW-0540">Nuclease</keyword>
<comment type="similarity">
    <text evidence="5 14 16">Belongs to the RNase HII family.</text>
</comment>
<dbReference type="PANTHER" id="PTHR10954">
    <property type="entry name" value="RIBONUCLEASE H2 SUBUNIT A"/>
    <property type="match status" value="1"/>
</dbReference>
<comment type="subcellular location">
    <subcellularLocation>
        <location evidence="4 14">Cytoplasm</location>
    </subcellularLocation>
</comment>
<evidence type="ECO:0000256" key="4">
    <source>
        <dbReference type="ARBA" id="ARBA00004496"/>
    </source>
</evidence>
<evidence type="ECO:0000256" key="5">
    <source>
        <dbReference type="ARBA" id="ARBA00007383"/>
    </source>
</evidence>
<evidence type="ECO:0000256" key="11">
    <source>
        <dbReference type="ARBA" id="ARBA00022759"/>
    </source>
</evidence>
<evidence type="ECO:0000256" key="7">
    <source>
        <dbReference type="ARBA" id="ARBA00019179"/>
    </source>
</evidence>
<evidence type="ECO:0000256" key="10">
    <source>
        <dbReference type="ARBA" id="ARBA00022723"/>
    </source>
</evidence>
<feature type="domain" description="RNase H type-2" evidence="18">
    <location>
        <begin position="47"/>
        <end position="235"/>
    </location>
</feature>
<keyword evidence="12 14" id="KW-0378">Hydrolase</keyword>
<dbReference type="InterPro" id="IPR001352">
    <property type="entry name" value="RNase_HII/HIII"/>
</dbReference>
<evidence type="ECO:0000256" key="2">
    <source>
        <dbReference type="ARBA" id="ARBA00001946"/>
    </source>
</evidence>
<comment type="catalytic activity">
    <reaction evidence="1 14 15 16">
        <text>Endonucleolytic cleavage to 5'-phosphomonoester.</text>
        <dbReference type="EC" id="3.1.26.4"/>
    </reaction>
</comment>
<dbReference type="InterPro" id="IPR022898">
    <property type="entry name" value="RNase_HII"/>
</dbReference>